<protein>
    <submittedName>
        <fullName evidence="8">EamA family transporter</fullName>
    </submittedName>
</protein>
<dbReference type="SUPFAM" id="SSF103481">
    <property type="entry name" value="Multidrug resistance efflux transporter EmrE"/>
    <property type="match status" value="2"/>
</dbReference>
<keyword evidence="3 6" id="KW-0812">Transmembrane</keyword>
<feature type="transmembrane region" description="Helical" evidence="6">
    <location>
        <begin position="35"/>
        <end position="53"/>
    </location>
</feature>
<feature type="transmembrane region" description="Helical" evidence="6">
    <location>
        <begin position="119"/>
        <end position="138"/>
    </location>
</feature>
<dbReference type="InterPro" id="IPR000620">
    <property type="entry name" value="EamA_dom"/>
</dbReference>
<dbReference type="PANTHER" id="PTHR32322">
    <property type="entry name" value="INNER MEMBRANE TRANSPORTER"/>
    <property type="match status" value="1"/>
</dbReference>
<sequence length="297" mass="30192">MEATWRTVAVTAVAPIAWGATYVVTRHALPADAPLWGAALRALPAGLLLWALARRRPRGSWWAKALVLGLLNFAAFFVLVYVSAHLLPSSIAASVMALAPLALAGIAWPLLGQRPTVRWALASAVGIAGVLLVVGGSTGAIPPVGVIASLLALLTSSSGAILTTRWRDETPLLATTAWQLTAGGLVLVVVAAVGEGPPPRVDAAGVAAYAGIAVVATALAFVCWFTGLRHLPAGTVGLVGLLNPVTGVLLGVFVGGETLTGPQLIGIAAVLAAIAATHARRRSSRRSTRGPVPSPKG</sequence>
<dbReference type="InterPro" id="IPR037185">
    <property type="entry name" value="EmrE-like"/>
</dbReference>
<dbReference type="InterPro" id="IPR050638">
    <property type="entry name" value="AA-Vitamin_Transporters"/>
</dbReference>
<gene>
    <name evidence="8" type="ORF">RWH45_09475</name>
</gene>
<evidence type="ECO:0000313" key="9">
    <source>
        <dbReference type="Proteomes" id="UP001263371"/>
    </source>
</evidence>
<comment type="subcellular location">
    <subcellularLocation>
        <location evidence="1">Membrane</location>
        <topology evidence="1">Multi-pass membrane protein</topology>
    </subcellularLocation>
</comment>
<evidence type="ECO:0000256" key="4">
    <source>
        <dbReference type="ARBA" id="ARBA00022989"/>
    </source>
</evidence>
<keyword evidence="9" id="KW-1185">Reference proteome</keyword>
<dbReference type="EMBL" id="JAWDIS010000002">
    <property type="protein sequence ID" value="MDU0367447.1"/>
    <property type="molecule type" value="Genomic_DNA"/>
</dbReference>
<keyword evidence="4 6" id="KW-1133">Transmembrane helix</keyword>
<organism evidence="8 9">
    <name type="scientific">Microbacterium galbum</name>
    <dbReference type="NCBI Taxonomy" id="3075994"/>
    <lineage>
        <taxon>Bacteria</taxon>
        <taxon>Bacillati</taxon>
        <taxon>Actinomycetota</taxon>
        <taxon>Actinomycetes</taxon>
        <taxon>Micrococcales</taxon>
        <taxon>Microbacteriaceae</taxon>
        <taxon>Microbacterium</taxon>
    </lineage>
</organism>
<feature type="transmembrane region" description="Helical" evidence="6">
    <location>
        <begin position="144"/>
        <end position="164"/>
    </location>
</feature>
<evidence type="ECO:0000256" key="1">
    <source>
        <dbReference type="ARBA" id="ARBA00004141"/>
    </source>
</evidence>
<accession>A0ABU3T7U7</accession>
<feature type="transmembrane region" description="Helical" evidence="6">
    <location>
        <begin position="65"/>
        <end position="84"/>
    </location>
</feature>
<reference evidence="8 9" key="1">
    <citation type="submission" date="2023-09" db="EMBL/GenBank/DDBJ databases">
        <title>Microbacterium fusihabitans sp. nov., Microbacterium phycihabitans sp. nov., and Microbacterium cervinum sp. nov., isolated from dried seaweeds of beach.</title>
        <authorList>
            <person name="Lee S.D."/>
        </authorList>
    </citation>
    <scope>NUCLEOTIDE SEQUENCE [LARGE SCALE GENOMIC DNA]</scope>
    <source>
        <strain evidence="8 9">KSW4-17</strain>
    </source>
</reference>
<feature type="domain" description="EamA" evidence="7">
    <location>
        <begin position="145"/>
        <end position="275"/>
    </location>
</feature>
<evidence type="ECO:0000259" key="7">
    <source>
        <dbReference type="Pfam" id="PF00892"/>
    </source>
</evidence>
<dbReference type="Proteomes" id="UP001263371">
    <property type="component" value="Unassembled WGS sequence"/>
</dbReference>
<dbReference type="PANTHER" id="PTHR32322:SF2">
    <property type="entry name" value="EAMA DOMAIN-CONTAINING PROTEIN"/>
    <property type="match status" value="1"/>
</dbReference>
<evidence type="ECO:0000256" key="6">
    <source>
        <dbReference type="SAM" id="Phobius"/>
    </source>
</evidence>
<dbReference type="Gene3D" id="1.10.3730.20">
    <property type="match status" value="1"/>
</dbReference>
<evidence type="ECO:0000313" key="8">
    <source>
        <dbReference type="EMBL" id="MDU0367447.1"/>
    </source>
</evidence>
<evidence type="ECO:0000256" key="2">
    <source>
        <dbReference type="ARBA" id="ARBA00007362"/>
    </source>
</evidence>
<proteinExistence type="inferred from homology"/>
<feature type="transmembrane region" description="Helical" evidence="6">
    <location>
        <begin position="206"/>
        <end position="228"/>
    </location>
</feature>
<comment type="caution">
    <text evidence="8">The sequence shown here is derived from an EMBL/GenBank/DDBJ whole genome shotgun (WGS) entry which is preliminary data.</text>
</comment>
<feature type="transmembrane region" description="Helical" evidence="6">
    <location>
        <begin position="90"/>
        <end position="112"/>
    </location>
</feature>
<keyword evidence="5 6" id="KW-0472">Membrane</keyword>
<dbReference type="Pfam" id="PF00892">
    <property type="entry name" value="EamA"/>
    <property type="match status" value="2"/>
</dbReference>
<name>A0ABU3T7U7_9MICO</name>
<evidence type="ECO:0000256" key="3">
    <source>
        <dbReference type="ARBA" id="ARBA00022692"/>
    </source>
</evidence>
<feature type="transmembrane region" description="Helical" evidence="6">
    <location>
        <begin position="235"/>
        <end position="255"/>
    </location>
</feature>
<feature type="domain" description="EamA" evidence="7">
    <location>
        <begin position="10"/>
        <end position="134"/>
    </location>
</feature>
<comment type="similarity">
    <text evidence="2">Belongs to the EamA transporter family.</text>
</comment>
<feature type="transmembrane region" description="Helical" evidence="6">
    <location>
        <begin position="261"/>
        <end position="279"/>
    </location>
</feature>
<evidence type="ECO:0000256" key="5">
    <source>
        <dbReference type="ARBA" id="ARBA00023136"/>
    </source>
</evidence>
<dbReference type="RefSeq" id="WP_315994667.1">
    <property type="nucleotide sequence ID" value="NZ_JAWDIS010000002.1"/>
</dbReference>
<feature type="transmembrane region" description="Helical" evidence="6">
    <location>
        <begin position="176"/>
        <end position="194"/>
    </location>
</feature>